<accession>A0A1I2B268</accession>
<organism evidence="1 2">
    <name type="scientific">Flavobacterium xueshanense</name>
    <dbReference type="NCBI Taxonomy" id="935223"/>
    <lineage>
        <taxon>Bacteria</taxon>
        <taxon>Pseudomonadati</taxon>
        <taxon>Bacteroidota</taxon>
        <taxon>Flavobacteriia</taxon>
        <taxon>Flavobacteriales</taxon>
        <taxon>Flavobacteriaceae</taxon>
        <taxon>Flavobacterium</taxon>
    </lineage>
</organism>
<reference evidence="2" key="1">
    <citation type="submission" date="2016-10" db="EMBL/GenBank/DDBJ databases">
        <authorList>
            <person name="Varghese N."/>
            <person name="Submissions S."/>
        </authorList>
    </citation>
    <scope>NUCLEOTIDE SEQUENCE [LARGE SCALE GENOMIC DNA]</scope>
    <source>
        <strain evidence="2">CGMCC 1.9227</strain>
    </source>
</reference>
<evidence type="ECO:0000313" key="1">
    <source>
        <dbReference type="EMBL" id="SFE50129.1"/>
    </source>
</evidence>
<keyword evidence="2" id="KW-1185">Reference proteome</keyword>
<dbReference type="OrthoDB" id="9868382at2"/>
<proteinExistence type="predicted"/>
<evidence type="ECO:0000313" key="2">
    <source>
        <dbReference type="Proteomes" id="UP000198596"/>
    </source>
</evidence>
<dbReference type="RefSeq" id="WP_091203263.1">
    <property type="nucleotide sequence ID" value="NZ_FONQ01000002.1"/>
</dbReference>
<dbReference type="Proteomes" id="UP000198596">
    <property type="component" value="Unassembled WGS sequence"/>
</dbReference>
<protein>
    <submittedName>
        <fullName evidence="1">Uncharacterized protein</fullName>
    </submittedName>
</protein>
<name>A0A1I2B268_9FLAO</name>
<dbReference type="AlphaFoldDB" id="A0A1I2B268"/>
<dbReference type="EMBL" id="FONQ01000002">
    <property type="protein sequence ID" value="SFE50129.1"/>
    <property type="molecule type" value="Genomic_DNA"/>
</dbReference>
<gene>
    <name evidence="1" type="ORF">SAMN04488131_102206</name>
</gene>
<sequence length="99" mass="11350">MKLNHPVLSNLNRKGLVIIPKNSDVIEDIFDVESKLNGVIVFMEAHELKPDFKKLRYVLNGKEIGKSVSDSIDMKNIKSFVVIQKWNTNQCVAFLNTKY</sequence>